<evidence type="ECO:0000313" key="4">
    <source>
        <dbReference type="EMBL" id="CAB4776133.1"/>
    </source>
</evidence>
<evidence type="ECO:0000313" key="5">
    <source>
        <dbReference type="EMBL" id="CAB4823155.1"/>
    </source>
</evidence>
<dbReference type="InterPro" id="IPR025447">
    <property type="entry name" value="DUF4192"/>
</dbReference>
<evidence type="ECO:0000313" key="3">
    <source>
        <dbReference type="EMBL" id="CAB4717529.1"/>
    </source>
</evidence>
<dbReference type="EMBL" id="CAEZZW010000002">
    <property type="protein sequence ID" value="CAB4776133.1"/>
    <property type="molecule type" value="Genomic_DNA"/>
</dbReference>
<dbReference type="EMBL" id="CAFBOC010000015">
    <property type="protein sequence ID" value="CAB4983632.1"/>
    <property type="molecule type" value="Genomic_DNA"/>
</dbReference>
<evidence type="ECO:0000313" key="6">
    <source>
        <dbReference type="EMBL" id="CAB4867773.1"/>
    </source>
</evidence>
<dbReference type="EMBL" id="CAFBLD010000005">
    <property type="protein sequence ID" value="CAB4867773.1"/>
    <property type="molecule type" value="Genomic_DNA"/>
</dbReference>
<dbReference type="AlphaFoldDB" id="A0A6J6R362"/>
<evidence type="ECO:0000313" key="7">
    <source>
        <dbReference type="EMBL" id="CAB4938141.1"/>
    </source>
</evidence>
<dbReference type="EMBL" id="CAESAE010000001">
    <property type="protein sequence ID" value="CAB4330597.1"/>
    <property type="molecule type" value="Genomic_DNA"/>
</dbReference>
<dbReference type="EMBL" id="CAEZXO010000002">
    <property type="protein sequence ID" value="CAB4686368.1"/>
    <property type="molecule type" value="Genomic_DNA"/>
</dbReference>
<name>A0A6J6R362_9ZZZZ</name>
<reference evidence="3" key="1">
    <citation type="submission" date="2020-05" db="EMBL/GenBank/DDBJ databases">
        <authorList>
            <person name="Chiriac C."/>
            <person name="Salcher M."/>
            <person name="Ghai R."/>
            <person name="Kavagutti S V."/>
        </authorList>
    </citation>
    <scope>NUCLEOTIDE SEQUENCE</scope>
</reference>
<dbReference type="Pfam" id="PF13830">
    <property type="entry name" value="DUF4192"/>
    <property type="match status" value="1"/>
</dbReference>
<evidence type="ECO:0000313" key="2">
    <source>
        <dbReference type="EMBL" id="CAB4686368.1"/>
    </source>
</evidence>
<sequence>MRICGWVGEIFGVMTTLTSPHDLLAAIPFLIGYHPTDSLVLVSLKNESVGMAMRIDYPPAIQKDSNYEPYDRLIAYLVNEGADGALVIAYAPHDRSDGPEILDSIATALNRVEIQVREALVVCAGRWRSLLCGDINCCPPKGRALPDIQSSRVAVEQVAHGHPMPFIDREDLADSIAALPLASEKSFIEQVTNHSVDPDSAGIHSAQREGALSVIDLASRFIAGTLGADIASDQRASARVLGALTDIQVRDFALGSHDEVTIELYFSMWRYLIRIAPEGFIAPVACLLGAVAYEKGAGAIAQQALDRALIDQPGYSLATLLRRVFSAGWPPESFSAMRKDLHPKVCAAIFEN</sequence>
<dbReference type="EMBL" id="CAFBNH010000002">
    <property type="protein sequence ID" value="CAB4938141.1"/>
    <property type="molecule type" value="Genomic_DNA"/>
</dbReference>
<evidence type="ECO:0000313" key="8">
    <source>
        <dbReference type="EMBL" id="CAB4983632.1"/>
    </source>
</evidence>
<organism evidence="3">
    <name type="scientific">freshwater metagenome</name>
    <dbReference type="NCBI Taxonomy" id="449393"/>
    <lineage>
        <taxon>unclassified sequences</taxon>
        <taxon>metagenomes</taxon>
        <taxon>ecological metagenomes</taxon>
    </lineage>
</organism>
<dbReference type="EMBL" id="CAEZYM010000002">
    <property type="protein sequence ID" value="CAB4717529.1"/>
    <property type="molecule type" value="Genomic_DNA"/>
</dbReference>
<evidence type="ECO:0000313" key="1">
    <source>
        <dbReference type="EMBL" id="CAB4330597.1"/>
    </source>
</evidence>
<proteinExistence type="predicted"/>
<dbReference type="EMBL" id="CAFABH010000004">
    <property type="protein sequence ID" value="CAB4823155.1"/>
    <property type="molecule type" value="Genomic_DNA"/>
</dbReference>
<accession>A0A6J6R362</accession>
<gene>
    <name evidence="2" type="ORF">UFOPK2510_00335</name>
    <name evidence="3" type="ORF">UFOPK2718_00220</name>
    <name evidence="4" type="ORF">UFOPK2936_00525</name>
    <name evidence="5" type="ORF">UFOPK3174_00353</name>
    <name evidence="6" type="ORF">UFOPK3328_00869</name>
    <name evidence="7" type="ORF">UFOPK3779_00330</name>
    <name evidence="8" type="ORF">UFOPK3913_01301</name>
    <name evidence="1" type="ORF">UFOPK4107_00145</name>
</gene>
<protein>
    <submittedName>
        <fullName evidence="3">Unannotated protein</fullName>
    </submittedName>
</protein>